<dbReference type="GO" id="GO:0005829">
    <property type="term" value="C:cytosol"/>
    <property type="evidence" value="ECO:0007669"/>
    <property type="project" value="TreeGrafter"/>
</dbReference>
<keyword evidence="3" id="KW-0804">Transcription</keyword>
<evidence type="ECO:0000256" key="1">
    <source>
        <dbReference type="ARBA" id="ARBA00023015"/>
    </source>
</evidence>
<dbReference type="GO" id="GO:0003677">
    <property type="term" value="F:DNA binding"/>
    <property type="evidence" value="ECO:0007669"/>
    <property type="project" value="UniProtKB-KW"/>
</dbReference>
<accession>A0A9D1SSI6</accession>
<dbReference type="PROSITE" id="PS50943">
    <property type="entry name" value="HTH_CROC1"/>
    <property type="match status" value="1"/>
</dbReference>
<dbReference type="Pfam" id="PF13560">
    <property type="entry name" value="HTH_31"/>
    <property type="match status" value="1"/>
</dbReference>
<dbReference type="CDD" id="cd00093">
    <property type="entry name" value="HTH_XRE"/>
    <property type="match status" value="1"/>
</dbReference>
<evidence type="ECO:0000313" key="6">
    <source>
        <dbReference type="Proteomes" id="UP000886748"/>
    </source>
</evidence>
<sequence>MSEINAECLKKDFGKRIKALRTARKLSQAELAELVGVEALAISRIENGDHFVKAETLEALKNAFNISYTELFDFDSKEQEDGRIKTLIAHCKDMDDKAFEYFLLCIKAYKKTHRA</sequence>
<dbReference type="GO" id="GO:0003700">
    <property type="term" value="F:DNA-binding transcription factor activity"/>
    <property type="evidence" value="ECO:0007669"/>
    <property type="project" value="TreeGrafter"/>
</dbReference>
<evidence type="ECO:0000259" key="4">
    <source>
        <dbReference type="PROSITE" id="PS50943"/>
    </source>
</evidence>
<dbReference type="InterPro" id="IPR050807">
    <property type="entry name" value="TransReg_Diox_bact_type"/>
</dbReference>
<dbReference type="EMBL" id="DVOD01000062">
    <property type="protein sequence ID" value="HIU93192.1"/>
    <property type="molecule type" value="Genomic_DNA"/>
</dbReference>
<keyword evidence="2" id="KW-0238">DNA-binding</keyword>
<reference evidence="5" key="1">
    <citation type="submission" date="2020-10" db="EMBL/GenBank/DDBJ databases">
        <authorList>
            <person name="Gilroy R."/>
        </authorList>
    </citation>
    <scope>NUCLEOTIDE SEQUENCE</scope>
    <source>
        <strain evidence="5">CHK154-7741</strain>
    </source>
</reference>
<dbReference type="AlphaFoldDB" id="A0A9D1SSI6"/>
<proteinExistence type="predicted"/>
<evidence type="ECO:0000313" key="5">
    <source>
        <dbReference type="EMBL" id="HIU93192.1"/>
    </source>
</evidence>
<dbReference type="Gene3D" id="1.10.260.40">
    <property type="entry name" value="lambda repressor-like DNA-binding domains"/>
    <property type="match status" value="1"/>
</dbReference>
<dbReference type="PANTHER" id="PTHR46797:SF23">
    <property type="entry name" value="HTH-TYPE TRANSCRIPTIONAL REGULATOR SUTR"/>
    <property type="match status" value="1"/>
</dbReference>
<keyword evidence="1" id="KW-0805">Transcription regulation</keyword>
<protein>
    <submittedName>
        <fullName evidence="5">Helix-turn-helix transcriptional regulator</fullName>
    </submittedName>
</protein>
<evidence type="ECO:0000256" key="2">
    <source>
        <dbReference type="ARBA" id="ARBA00023125"/>
    </source>
</evidence>
<dbReference type="Proteomes" id="UP000886748">
    <property type="component" value="Unassembled WGS sequence"/>
</dbReference>
<feature type="domain" description="HTH cro/C1-type" evidence="4">
    <location>
        <begin position="17"/>
        <end position="71"/>
    </location>
</feature>
<name>A0A9D1SSI6_9CLOT</name>
<dbReference type="InterPro" id="IPR001387">
    <property type="entry name" value="Cro/C1-type_HTH"/>
</dbReference>
<organism evidence="5 6">
    <name type="scientific">Candidatus Limenecus avicola</name>
    <dbReference type="NCBI Taxonomy" id="2840847"/>
    <lineage>
        <taxon>Bacteria</taxon>
        <taxon>Bacillati</taxon>
        <taxon>Bacillota</taxon>
        <taxon>Clostridia</taxon>
        <taxon>Eubacteriales</taxon>
        <taxon>Clostridiaceae</taxon>
        <taxon>Clostridiaceae incertae sedis</taxon>
        <taxon>Candidatus Limenecus</taxon>
    </lineage>
</organism>
<evidence type="ECO:0000256" key="3">
    <source>
        <dbReference type="ARBA" id="ARBA00023163"/>
    </source>
</evidence>
<dbReference type="SUPFAM" id="SSF47413">
    <property type="entry name" value="lambda repressor-like DNA-binding domains"/>
    <property type="match status" value="1"/>
</dbReference>
<gene>
    <name evidence="5" type="ORF">IAD26_08690</name>
</gene>
<dbReference type="InterPro" id="IPR010982">
    <property type="entry name" value="Lambda_DNA-bd_dom_sf"/>
</dbReference>
<reference evidence="5" key="2">
    <citation type="journal article" date="2021" name="PeerJ">
        <title>Extensive microbial diversity within the chicken gut microbiome revealed by metagenomics and culture.</title>
        <authorList>
            <person name="Gilroy R."/>
            <person name="Ravi A."/>
            <person name="Getino M."/>
            <person name="Pursley I."/>
            <person name="Horton D.L."/>
            <person name="Alikhan N.F."/>
            <person name="Baker D."/>
            <person name="Gharbi K."/>
            <person name="Hall N."/>
            <person name="Watson M."/>
            <person name="Adriaenssens E.M."/>
            <person name="Foster-Nyarko E."/>
            <person name="Jarju S."/>
            <person name="Secka A."/>
            <person name="Antonio M."/>
            <person name="Oren A."/>
            <person name="Chaudhuri R.R."/>
            <person name="La Ragione R."/>
            <person name="Hildebrand F."/>
            <person name="Pallen M.J."/>
        </authorList>
    </citation>
    <scope>NUCLEOTIDE SEQUENCE</scope>
    <source>
        <strain evidence="5">CHK154-7741</strain>
    </source>
</reference>
<dbReference type="PANTHER" id="PTHR46797">
    <property type="entry name" value="HTH-TYPE TRANSCRIPTIONAL REGULATOR"/>
    <property type="match status" value="1"/>
</dbReference>
<dbReference type="SMART" id="SM00530">
    <property type="entry name" value="HTH_XRE"/>
    <property type="match status" value="1"/>
</dbReference>
<comment type="caution">
    <text evidence="5">The sequence shown here is derived from an EMBL/GenBank/DDBJ whole genome shotgun (WGS) entry which is preliminary data.</text>
</comment>